<dbReference type="InterPro" id="IPR028098">
    <property type="entry name" value="Glyco_trans_4-like_N"/>
</dbReference>
<evidence type="ECO:0008006" key="4">
    <source>
        <dbReference type="Google" id="ProtNLM"/>
    </source>
</evidence>
<dbReference type="InterPro" id="IPR001296">
    <property type="entry name" value="Glyco_trans_1"/>
</dbReference>
<dbReference type="EMBL" id="BARV01003103">
    <property type="protein sequence ID" value="GAH99503.1"/>
    <property type="molecule type" value="Genomic_DNA"/>
</dbReference>
<dbReference type="Gene3D" id="3.40.50.2000">
    <property type="entry name" value="Glycogen Phosphorylase B"/>
    <property type="match status" value="2"/>
</dbReference>
<evidence type="ECO:0000259" key="1">
    <source>
        <dbReference type="Pfam" id="PF00534"/>
    </source>
</evidence>
<reference evidence="3" key="1">
    <citation type="journal article" date="2014" name="Front. Microbiol.">
        <title>High frequency of phylogenetically diverse reductive dehalogenase-homologous genes in deep subseafloor sedimentary metagenomes.</title>
        <authorList>
            <person name="Kawai M."/>
            <person name="Futagami T."/>
            <person name="Toyoda A."/>
            <person name="Takaki Y."/>
            <person name="Nishi S."/>
            <person name="Hori S."/>
            <person name="Arai W."/>
            <person name="Tsubouchi T."/>
            <person name="Morono Y."/>
            <person name="Uchiyama I."/>
            <person name="Ito T."/>
            <person name="Fujiyama A."/>
            <person name="Inagaki F."/>
            <person name="Takami H."/>
        </authorList>
    </citation>
    <scope>NUCLEOTIDE SEQUENCE</scope>
    <source>
        <strain evidence="3">Expedition CK06-06</strain>
    </source>
</reference>
<proteinExistence type="predicted"/>
<dbReference type="Pfam" id="PF13439">
    <property type="entry name" value="Glyco_transf_4"/>
    <property type="match status" value="1"/>
</dbReference>
<dbReference type="Pfam" id="PF00534">
    <property type="entry name" value="Glycos_transf_1"/>
    <property type="match status" value="1"/>
</dbReference>
<feature type="non-terminal residue" evidence="3">
    <location>
        <position position="332"/>
    </location>
</feature>
<organism evidence="3">
    <name type="scientific">marine sediment metagenome</name>
    <dbReference type="NCBI Taxonomy" id="412755"/>
    <lineage>
        <taxon>unclassified sequences</taxon>
        <taxon>metagenomes</taxon>
        <taxon>ecological metagenomes</taxon>
    </lineage>
</organism>
<protein>
    <recommendedName>
        <fullName evidence="4">Glycosyl transferase family 1 domain-containing protein</fullName>
    </recommendedName>
</protein>
<name>X1LZH6_9ZZZZ</name>
<gene>
    <name evidence="3" type="ORF">S06H3_07607</name>
</gene>
<dbReference type="InterPro" id="IPR050194">
    <property type="entry name" value="Glycosyltransferase_grp1"/>
</dbReference>
<dbReference type="SUPFAM" id="SSF53756">
    <property type="entry name" value="UDP-Glycosyltransferase/glycogen phosphorylase"/>
    <property type="match status" value="1"/>
</dbReference>
<evidence type="ECO:0000313" key="3">
    <source>
        <dbReference type="EMBL" id="GAH99503.1"/>
    </source>
</evidence>
<dbReference type="AlphaFoldDB" id="X1LZH6"/>
<sequence length="332" mass="37954">MKICVVSFHTSPLAPAGSGKSGGMNILIANLYKHLAKSCKVDIYVYGDKEPQKLGKNVRVVYFKHRDFRDFAEAIIEQHHNHNYDILHTHYWLSGIIGMHIQKKIHIPWIHSFHTIERFKGTAQDKSRIEIEDEIIRKCDFVMSPTNKEAFDLHHFFPKERIITVPHGVDTYRFRPSPNGHSTLLFVGRVDPIKGLDILIESLRLIKDKVNLDIVGGPSKSEEIYENIRSYARNLKVNFIGPIRHEHLAAYYRNAGIIVVPSYYESFGLVGLEAMASARPVIGFEDTGLSETVGKNAGILVKRNKQNLTRAIIHLLENQKLRHRMGYDGIRL</sequence>
<accession>X1LZH6</accession>
<dbReference type="PANTHER" id="PTHR45947">
    <property type="entry name" value="SULFOQUINOVOSYL TRANSFERASE SQD2"/>
    <property type="match status" value="1"/>
</dbReference>
<comment type="caution">
    <text evidence="3">The sequence shown here is derived from an EMBL/GenBank/DDBJ whole genome shotgun (WGS) entry which is preliminary data.</text>
</comment>
<feature type="domain" description="Glycosyltransferase subfamily 4-like N-terminal" evidence="2">
    <location>
        <begin position="22"/>
        <end position="171"/>
    </location>
</feature>
<dbReference type="GO" id="GO:0016757">
    <property type="term" value="F:glycosyltransferase activity"/>
    <property type="evidence" value="ECO:0007669"/>
    <property type="project" value="InterPro"/>
</dbReference>
<dbReference type="PANTHER" id="PTHR45947:SF3">
    <property type="entry name" value="SULFOQUINOVOSYL TRANSFERASE SQD2"/>
    <property type="match status" value="1"/>
</dbReference>
<evidence type="ECO:0000259" key="2">
    <source>
        <dbReference type="Pfam" id="PF13439"/>
    </source>
</evidence>
<feature type="domain" description="Glycosyl transferase family 1" evidence="1">
    <location>
        <begin position="177"/>
        <end position="329"/>
    </location>
</feature>